<dbReference type="RefSeq" id="WP_348788858.1">
    <property type="nucleotide sequence ID" value="NZ_CP157390.1"/>
</dbReference>
<dbReference type="EMBL" id="CP157390">
    <property type="protein sequence ID" value="XBM48937.1"/>
    <property type="molecule type" value="Genomic_DNA"/>
</dbReference>
<reference evidence="1" key="1">
    <citation type="submission" date="2024-05" db="EMBL/GenBank/DDBJ databases">
        <title>The Natural Products Discovery Center: Release of the First 8490 Sequenced Strains for Exploring Actinobacteria Biosynthetic Diversity.</title>
        <authorList>
            <person name="Kalkreuter E."/>
            <person name="Kautsar S.A."/>
            <person name="Yang D."/>
            <person name="Bader C.D."/>
            <person name="Teijaro C.N."/>
            <person name="Fluegel L."/>
            <person name="Davis C.M."/>
            <person name="Simpson J.R."/>
            <person name="Lauterbach L."/>
            <person name="Steele A.D."/>
            <person name="Gui C."/>
            <person name="Meng S."/>
            <person name="Li G."/>
            <person name="Viehrig K."/>
            <person name="Ye F."/>
            <person name="Su P."/>
            <person name="Kiefer A.F."/>
            <person name="Nichols A."/>
            <person name="Cepeda A.J."/>
            <person name="Yan W."/>
            <person name="Fan B."/>
            <person name="Jiang Y."/>
            <person name="Adhikari A."/>
            <person name="Zheng C.-J."/>
            <person name="Schuster L."/>
            <person name="Cowan T.M."/>
            <person name="Smanski M.J."/>
            <person name="Chevrette M.G."/>
            <person name="de Carvalho L.P.S."/>
            <person name="Shen B."/>
        </authorList>
    </citation>
    <scope>NUCLEOTIDE SEQUENCE</scope>
    <source>
        <strain evidence="1">NPDC080035</strain>
    </source>
</reference>
<dbReference type="Gene3D" id="2.70.98.10">
    <property type="match status" value="1"/>
</dbReference>
<gene>
    <name evidence="1" type="ORF">AAME72_03525</name>
</gene>
<organism evidence="1">
    <name type="scientific">Leifsonia sp. NPDC080035</name>
    <dbReference type="NCBI Taxonomy" id="3143936"/>
    <lineage>
        <taxon>Bacteria</taxon>
        <taxon>Bacillati</taxon>
        <taxon>Actinomycetota</taxon>
        <taxon>Actinomycetes</taxon>
        <taxon>Micrococcales</taxon>
        <taxon>Microbacteriaceae</taxon>
        <taxon>Leifsonia</taxon>
    </lineage>
</organism>
<proteinExistence type="predicted"/>
<evidence type="ECO:0000313" key="1">
    <source>
        <dbReference type="EMBL" id="XBM48937.1"/>
    </source>
</evidence>
<dbReference type="InterPro" id="IPR014718">
    <property type="entry name" value="GH-type_carb-bd"/>
</dbReference>
<dbReference type="GO" id="GO:0030246">
    <property type="term" value="F:carbohydrate binding"/>
    <property type="evidence" value="ECO:0007669"/>
    <property type="project" value="InterPro"/>
</dbReference>
<name>A0AAU7GCJ4_9MICO</name>
<dbReference type="InterPro" id="IPR011013">
    <property type="entry name" value="Gal_mutarotase_sf_dom"/>
</dbReference>
<protein>
    <recommendedName>
        <fullName evidence="2">Glucose-6-phosphate 1-epimerase</fullName>
    </recommendedName>
</protein>
<dbReference type="SUPFAM" id="SSF74650">
    <property type="entry name" value="Galactose mutarotase-like"/>
    <property type="match status" value="1"/>
</dbReference>
<sequence length="286" mass="30831">MASTVRRVTDVLLRAGETRATVHPDYGCLISSFAIGGVEFLYRREDAPSVLPPLGPPGRGSERDFDDGIFRGGWFPMFPVAGMPDDDTWQHGWAPRVAWRVSQEQGTRLRTEVSGDFLDGGGAAVTRDIRVAPGILTVTTSITNRGTGVRSYTFGEHPCFPRALFAGGAVVSPRRLPVAAHADGWTGHARWMAPSLTVAAPRGGPSVTVDAEGLPFGVLWSNYASEELPDVDCLAWEPCTSRGLGIVDARASRSVTSIRPGETQRYRVRIGGRPDAVSTMGPKEER</sequence>
<dbReference type="GO" id="GO:0003824">
    <property type="term" value="F:catalytic activity"/>
    <property type="evidence" value="ECO:0007669"/>
    <property type="project" value="InterPro"/>
</dbReference>
<dbReference type="AlphaFoldDB" id="A0AAU7GCJ4"/>
<dbReference type="GO" id="GO:0005975">
    <property type="term" value="P:carbohydrate metabolic process"/>
    <property type="evidence" value="ECO:0007669"/>
    <property type="project" value="InterPro"/>
</dbReference>
<accession>A0AAU7GCJ4</accession>
<evidence type="ECO:0008006" key="2">
    <source>
        <dbReference type="Google" id="ProtNLM"/>
    </source>
</evidence>